<evidence type="ECO:0000313" key="2">
    <source>
        <dbReference type="EMBL" id="KAJ3213205.1"/>
    </source>
</evidence>
<reference evidence="2" key="1">
    <citation type="submission" date="2020-05" db="EMBL/GenBank/DDBJ databases">
        <title>Phylogenomic resolution of chytrid fungi.</title>
        <authorList>
            <person name="Stajich J.E."/>
            <person name="Amses K."/>
            <person name="Simmons R."/>
            <person name="Seto K."/>
            <person name="Myers J."/>
            <person name="Bonds A."/>
            <person name="Quandt C.A."/>
            <person name="Barry K."/>
            <person name="Liu P."/>
            <person name="Grigoriev I."/>
            <person name="Longcore J.E."/>
            <person name="James T.Y."/>
        </authorList>
    </citation>
    <scope>NUCLEOTIDE SEQUENCE</scope>
    <source>
        <strain evidence="2">JEL0476</strain>
    </source>
</reference>
<comment type="caution">
    <text evidence="2">The sequence shown here is derived from an EMBL/GenBank/DDBJ whole genome shotgun (WGS) entry which is preliminary data.</text>
</comment>
<keyword evidence="1" id="KW-0472">Membrane</keyword>
<keyword evidence="3" id="KW-1185">Reference proteome</keyword>
<name>A0AAD5TWF5_9FUNG</name>
<proteinExistence type="predicted"/>
<dbReference type="AlphaFoldDB" id="A0AAD5TWF5"/>
<accession>A0AAD5TWF5</accession>
<dbReference type="EMBL" id="JADGJW010000735">
    <property type="protein sequence ID" value="KAJ3213205.1"/>
    <property type="molecule type" value="Genomic_DNA"/>
</dbReference>
<evidence type="ECO:0000313" key="3">
    <source>
        <dbReference type="Proteomes" id="UP001211065"/>
    </source>
</evidence>
<protein>
    <recommendedName>
        <fullName evidence="4">Transmembrane protein</fullName>
    </recommendedName>
</protein>
<dbReference type="Proteomes" id="UP001211065">
    <property type="component" value="Unassembled WGS sequence"/>
</dbReference>
<keyword evidence="1" id="KW-0812">Transmembrane</keyword>
<keyword evidence="1" id="KW-1133">Transmembrane helix</keyword>
<evidence type="ECO:0000256" key="1">
    <source>
        <dbReference type="SAM" id="Phobius"/>
    </source>
</evidence>
<sequence length="99" mass="11862">MSHYDSPVPKVISDNPKMMKFRRRVLNSRKMNETPTYRKVKVGGYFLMAFSVVYTVLFADWGDREHCYSGVRRYYYKKRREFFSLSENDKQGTISELIL</sequence>
<gene>
    <name evidence="2" type="ORF">HK099_007521</name>
</gene>
<evidence type="ECO:0008006" key="4">
    <source>
        <dbReference type="Google" id="ProtNLM"/>
    </source>
</evidence>
<feature type="transmembrane region" description="Helical" evidence="1">
    <location>
        <begin position="42"/>
        <end position="62"/>
    </location>
</feature>
<organism evidence="2 3">
    <name type="scientific">Clydaea vesicula</name>
    <dbReference type="NCBI Taxonomy" id="447962"/>
    <lineage>
        <taxon>Eukaryota</taxon>
        <taxon>Fungi</taxon>
        <taxon>Fungi incertae sedis</taxon>
        <taxon>Chytridiomycota</taxon>
        <taxon>Chytridiomycota incertae sedis</taxon>
        <taxon>Chytridiomycetes</taxon>
        <taxon>Lobulomycetales</taxon>
        <taxon>Lobulomycetaceae</taxon>
        <taxon>Clydaea</taxon>
    </lineage>
</organism>